<protein>
    <submittedName>
        <fullName evidence="3">Putative 2-oxoglutarate-dependent dioxygenase</fullName>
    </submittedName>
</protein>
<dbReference type="GO" id="GO:0051213">
    <property type="term" value="F:dioxygenase activity"/>
    <property type="evidence" value="ECO:0007669"/>
    <property type="project" value="UniProtKB-KW"/>
</dbReference>
<dbReference type="Pfam" id="PF03171">
    <property type="entry name" value="2OG-FeII_Oxy"/>
    <property type="match status" value="1"/>
</dbReference>
<dbReference type="GO" id="GO:0046872">
    <property type="term" value="F:metal ion binding"/>
    <property type="evidence" value="ECO:0007669"/>
    <property type="project" value="UniProtKB-KW"/>
</dbReference>
<accession>A0A2V3IXS5</accession>
<gene>
    <name evidence="3" type="ORF">BWQ96_03392</name>
</gene>
<dbReference type="InterPro" id="IPR050231">
    <property type="entry name" value="Iron_ascorbate_oxido_reductase"/>
</dbReference>
<keyword evidence="3" id="KW-0223">Dioxygenase</keyword>
<keyword evidence="1" id="KW-0560">Oxidoreductase</keyword>
<keyword evidence="1" id="KW-0479">Metal-binding</keyword>
<evidence type="ECO:0000313" key="4">
    <source>
        <dbReference type="Proteomes" id="UP000247409"/>
    </source>
</evidence>
<dbReference type="InterPro" id="IPR005123">
    <property type="entry name" value="Oxoglu/Fe-dep_dioxygenase_dom"/>
</dbReference>
<evidence type="ECO:0000259" key="2">
    <source>
        <dbReference type="PROSITE" id="PS51471"/>
    </source>
</evidence>
<dbReference type="OrthoDB" id="627829at2759"/>
<sequence length="333" mass="37345">MERGTRFPIIEVSALFGAACGDDRERLVGEELKTAFEGNGMAYLRFDGESQDMLQRVISPAMQSLKAFFAQPAHEKQKSVCTELPPGVTRGYLAPAAESGSDAMEWKEGYSWSCEWVDGKQPSNSFEAYNVWAENQPHMQERLGEAFEFMHKLVTTLTKALMKALDDFTPDLESMCVAGKSISLMRGFHYFERDELRKATGSSPHTDWGFMTLVAQEDATENALQVYVNGIWENLPPIPNTLVVNCSDFLSLITKGRLRSPLHRVVLTSRERTSLVYFQYPGYDTCMPSTTFVEGMSILKDQSAGANGIQLSTENLPFGDFIARKWAQVNRVQ</sequence>
<organism evidence="3 4">
    <name type="scientific">Gracilariopsis chorda</name>
    <dbReference type="NCBI Taxonomy" id="448386"/>
    <lineage>
        <taxon>Eukaryota</taxon>
        <taxon>Rhodophyta</taxon>
        <taxon>Florideophyceae</taxon>
        <taxon>Rhodymeniophycidae</taxon>
        <taxon>Gracilariales</taxon>
        <taxon>Gracilariaceae</taxon>
        <taxon>Gracilariopsis</taxon>
    </lineage>
</organism>
<dbReference type="Pfam" id="PF14226">
    <property type="entry name" value="DIOX_N"/>
    <property type="match status" value="1"/>
</dbReference>
<evidence type="ECO:0000313" key="3">
    <source>
        <dbReference type="EMBL" id="PXF46863.1"/>
    </source>
</evidence>
<name>A0A2V3IXS5_9FLOR</name>
<dbReference type="SUPFAM" id="SSF51197">
    <property type="entry name" value="Clavaminate synthase-like"/>
    <property type="match status" value="1"/>
</dbReference>
<dbReference type="InterPro" id="IPR044861">
    <property type="entry name" value="IPNS-like_FE2OG_OXY"/>
</dbReference>
<dbReference type="PANTHER" id="PTHR47990">
    <property type="entry name" value="2-OXOGLUTARATE (2OG) AND FE(II)-DEPENDENT OXYGENASE SUPERFAMILY PROTEIN-RELATED"/>
    <property type="match status" value="1"/>
</dbReference>
<feature type="domain" description="Fe2OG dioxygenase" evidence="2">
    <location>
        <begin position="181"/>
        <end position="281"/>
    </location>
</feature>
<reference evidence="3 4" key="1">
    <citation type="journal article" date="2018" name="Mol. Biol. Evol.">
        <title>Analysis of the draft genome of the red seaweed Gracilariopsis chorda provides insights into genome size evolution in Rhodophyta.</title>
        <authorList>
            <person name="Lee J."/>
            <person name="Yang E.C."/>
            <person name="Graf L."/>
            <person name="Yang J.H."/>
            <person name="Qiu H."/>
            <person name="Zel Zion U."/>
            <person name="Chan C.X."/>
            <person name="Stephens T.G."/>
            <person name="Weber A.P.M."/>
            <person name="Boo G.H."/>
            <person name="Boo S.M."/>
            <person name="Kim K.M."/>
            <person name="Shin Y."/>
            <person name="Jung M."/>
            <person name="Lee S.J."/>
            <person name="Yim H.S."/>
            <person name="Lee J.H."/>
            <person name="Bhattacharya D."/>
            <person name="Yoon H.S."/>
        </authorList>
    </citation>
    <scope>NUCLEOTIDE SEQUENCE [LARGE SCALE GENOMIC DNA]</scope>
    <source>
        <strain evidence="3 4">SKKU-2015</strain>
        <tissue evidence="3">Whole body</tissue>
    </source>
</reference>
<evidence type="ECO:0000256" key="1">
    <source>
        <dbReference type="RuleBase" id="RU003682"/>
    </source>
</evidence>
<dbReference type="InterPro" id="IPR027443">
    <property type="entry name" value="IPNS-like_sf"/>
</dbReference>
<dbReference type="EMBL" id="NBIV01000032">
    <property type="protein sequence ID" value="PXF46863.1"/>
    <property type="molecule type" value="Genomic_DNA"/>
</dbReference>
<comment type="similarity">
    <text evidence="1">Belongs to the iron/ascorbate-dependent oxidoreductase family.</text>
</comment>
<dbReference type="PROSITE" id="PS51471">
    <property type="entry name" value="FE2OG_OXY"/>
    <property type="match status" value="1"/>
</dbReference>
<keyword evidence="4" id="KW-1185">Reference proteome</keyword>
<dbReference type="AlphaFoldDB" id="A0A2V3IXS5"/>
<dbReference type="Proteomes" id="UP000247409">
    <property type="component" value="Unassembled WGS sequence"/>
</dbReference>
<dbReference type="Gene3D" id="2.60.120.330">
    <property type="entry name" value="B-lactam Antibiotic, Isopenicillin N Synthase, Chain"/>
    <property type="match status" value="1"/>
</dbReference>
<dbReference type="InterPro" id="IPR026992">
    <property type="entry name" value="DIOX_N"/>
</dbReference>
<comment type="caution">
    <text evidence="3">The sequence shown here is derived from an EMBL/GenBank/DDBJ whole genome shotgun (WGS) entry which is preliminary data.</text>
</comment>
<keyword evidence="1" id="KW-0408">Iron</keyword>
<proteinExistence type="inferred from homology"/>